<reference evidence="3" key="1">
    <citation type="submission" date="2017-01" db="EMBL/GenBank/DDBJ databases">
        <authorList>
            <person name="Wolfgang W.J."/>
            <person name="Cole J."/>
            <person name="Wroblewski D."/>
            <person name="Mcginnis J."/>
            <person name="Musser K.A."/>
        </authorList>
    </citation>
    <scope>NUCLEOTIDE SEQUENCE [LARGE SCALE GENOMIC DNA]</scope>
    <source>
        <strain evidence="3">DSM 19151</strain>
    </source>
</reference>
<keyword evidence="1" id="KW-0732">Signal</keyword>
<organism evidence="2 3">
    <name type="scientific">Neisseria dentiae</name>
    <dbReference type="NCBI Taxonomy" id="194197"/>
    <lineage>
        <taxon>Bacteria</taxon>
        <taxon>Pseudomonadati</taxon>
        <taxon>Pseudomonadota</taxon>
        <taxon>Betaproteobacteria</taxon>
        <taxon>Neisseriales</taxon>
        <taxon>Neisseriaceae</taxon>
        <taxon>Neisseria</taxon>
    </lineage>
</organism>
<evidence type="ECO:0000313" key="3">
    <source>
        <dbReference type="Proteomes" id="UP000193118"/>
    </source>
</evidence>
<dbReference type="GeneID" id="94581356"/>
<dbReference type="RefSeq" id="WP_085366209.1">
    <property type="nucleotide sequence ID" value="NZ_CAUJPZ010000021.1"/>
</dbReference>
<dbReference type="EMBL" id="MTBO01000020">
    <property type="protein sequence ID" value="OSI15802.1"/>
    <property type="molecule type" value="Genomic_DNA"/>
</dbReference>
<name>A0A1X3D7U2_9NEIS</name>
<evidence type="ECO:0000256" key="1">
    <source>
        <dbReference type="SAM" id="SignalP"/>
    </source>
</evidence>
<keyword evidence="3" id="KW-1185">Reference proteome</keyword>
<feature type="chain" id="PRO_5012778434" evidence="1">
    <location>
        <begin position="20"/>
        <end position="218"/>
    </location>
</feature>
<sequence>MNKPFAALLLVAAALPVCAQTYRSQNPYTSGELTLNRSRFEASAVGASGNLCQISGRVRQHIWRDGNGCEVHFKTAKNSITLSVPDHAREACSAYCGHNASFERTYRKLPTACTEQAAAQTERRFQTAYRGKRYGDAVKIKQQYLNRCDSFLHITEQMRARNDLAVSHKNAGNPEACRRTLQPLAEHMAGGFTAPPVYRESYERELQHARFNLKACGG</sequence>
<feature type="signal peptide" evidence="1">
    <location>
        <begin position="1"/>
        <end position="19"/>
    </location>
</feature>
<protein>
    <submittedName>
        <fullName evidence="2">Uncharacterized protein</fullName>
    </submittedName>
</protein>
<comment type="caution">
    <text evidence="2">The sequence shown here is derived from an EMBL/GenBank/DDBJ whole genome shotgun (WGS) entry which is preliminary data.</text>
</comment>
<proteinExistence type="predicted"/>
<accession>A0A1X3D7U2</accession>
<dbReference type="Proteomes" id="UP000193118">
    <property type="component" value="Unassembled WGS sequence"/>
</dbReference>
<dbReference type="OrthoDB" id="6938654at2"/>
<dbReference type="STRING" id="194197.BWD09_08270"/>
<dbReference type="AlphaFoldDB" id="A0A1X3D7U2"/>
<gene>
    <name evidence="2" type="ORF">BWD09_08270</name>
</gene>
<evidence type="ECO:0000313" key="2">
    <source>
        <dbReference type="EMBL" id="OSI15802.1"/>
    </source>
</evidence>